<dbReference type="EMBL" id="JH711586">
    <property type="protein sequence ID" value="EIW76418.1"/>
    <property type="molecule type" value="Genomic_DNA"/>
</dbReference>
<sequence>MTPALIQKMDPAGRWGWFVNLAVERIERWCLTLEDNGSGDMVHLPPNDVVMVWHSYLLNSYKYAEDTTRISQLGRLVKYTEKMDAFLGSPDLLTTENPPPERIQWWEQQTRTPYAPADAIAELTHKYVQCPRCFAQVTVPFVTPQGTGYAQSKFSHKCERCGHEVDNASLGLAKLVWNIVESKSPDKYLARTVMTPTAIKDEGLATRIKDRVLAANPVRRVLDPGARLARHDAEYFAREILLNVNWSSQNLYTAMSPQVLPRMRTLISSAYTDDRVFSLDLVGAVLRQGSFIQKMHDLEWTTPGFFDYGEDYLVLEHCVARYHAFLGLMAESPELFFVPTLDIDLAWHTHQLMATTYQQNCRRYIKRYVDHDDKVEENSLANSFDDTCRVWQDKYHVPYMHCGCPLPGNTIGQKLKRLVNRK</sequence>
<proteinExistence type="predicted"/>
<dbReference type="AlphaFoldDB" id="A0A5M3MAW7"/>
<dbReference type="RefSeq" id="XP_007773648.1">
    <property type="nucleotide sequence ID" value="XM_007775458.1"/>
</dbReference>
<keyword evidence="2" id="KW-1185">Reference proteome</keyword>
<accession>A0A5M3MAW7</accession>
<organism evidence="1 2">
    <name type="scientific">Coniophora puteana (strain RWD-64-598)</name>
    <name type="common">Brown rot fungus</name>
    <dbReference type="NCBI Taxonomy" id="741705"/>
    <lineage>
        <taxon>Eukaryota</taxon>
        <taxon>Fungi</taxon>
        <taxon>Dikarya</taxon>
        <taxon>Basidiomycota</taxon>
        <taxon>Agaricomycotina</taxon>
        <taxon>Agaricomycetes</taxon>
        <taxon>Agaricomycetidae</taxon>
        <taxon>Boletales</taxon>
        <taxon>Coniophorineae</taxon>
        <taxon>Coniophoraceae</taxon>
        <taxon>Coniophora</taxon>
    </lineage>
</organism>
<dbReference type="InterPro" id="IPR009836">
    <property type="entry name" value="GRDP-like"/>
</dbReference>
<dbReference type="PANTHER" id="PTHR34365:SF7">
    <property type="entry name" value="GLYCINE-RICH DOMAIN-CONTAINING PROTEIN 1"/>
    <property type="match status" value="1"/>
</dbReference>
<dbReference type="Proteomes" id="UP000053558">
    <property type="component" value="Unassembled WGS sequence"/>
</dbReference>
<dbReference type="OrthoDB" id="2684236at2759"/>
<comment type="caution">
    <text evidence="1">The sequence shown here is derived from an EMBL/GenBank/DDBJ whole genome shotgun (WGS) entry which is preliminary data.</text>
</comment>
<dbReference type="OMA" id="HDIHASE"/>
<feature type="non-terminal residue" evidence="1">
    <location>
        <position position="422"/>
    </location>
</feature>
<dbReference type="KEGG" id="cput:CONPUDRAFT_111340"/>
<protein>
    <submittedName>
        <fullName evidence="1">Uncharacterized protein</fullName>
    </submittedName>
</protein>
<evidence type="ECO:0000313" key="2">
    <source>
        <dbReference type="Proteomes" id="UP000053558"/>
    </source>
</evidence>
<gene>
    <name evidence="1" type="ORF">CONPUDRAFT_111340</name>
</gene>
<evidence type="ECO:0000313" key="1">
    <source>
        <dbReference type="EMBL" id="EIW76418.1"/>
    </source>
</evidence>
<reference evidence="2" key="1">
    <citation type="journal article" date="2012" name="Science">
        <title>The Paleozoic origin of enzymatic lignin decomposition reconstructed from 31 fungal genomes.</title>
        <authorList>
            <person name="Floudas D."/>
            <person name="Binder M."/>
            <person name="Riley R."/>
            <person name="Barry K."/>
            <person name="Blanchette R.A."/>
            <person name="Henrissat B."/>
            <person name="Martinez A.T."/>
            <person name="Otillar R."/>
            <person name="Spatafora J.W."/>
            <person name="Yadav J.S."/>
            <person name="Aerts A."/>
            <person name="Benoit I."/>
            <person name="Boyd A."/>
            <person name="Carlson A."/>
            <person name="Copeland A."/>
            <person name="Coutinho P.M."/>
            <person name="de Vries R.P."/>
            <person name="Ferreira P."/>
            <person name="Findley K."/>
            <person name="Foster B."/>
            <person name="Gaskell J."/>
            <person name="Glotzer D."/>
            <person name="Gorecki P."/>
            <person name="Heitman J."/>
            <person name="Hesse C."/>
            <person name="Hori C."/>
            <person name="Igarashi K."/>
            <person name="Jurgens J.A."/>
            <person name="Kallen N."/>
            <person name="Kersten P."/>
            <person name="Kohler A."/>
            <person name="Kuees U."/>
            <person name="Kumar T.K.A."/>
            <person name="Kuo A."/>
            <person name="LaButti K."/>
            <person name="Larrondo L.F."/>
            <person name="Lindquist E."/>
            <person name="Ling A."/>
            <person name="Lombard V."/>
            <person name="Lucas S."/>
            <person name="Lundell T."/>
            <person name="Martin R."/>
            <person name="McLaughlin D.J."/>
            <person name="Morgenstern I."/>
            <person name="Morin E."/>
            <person name="Murat C."/>
            <person name="Nagy L.G."/>
            <person name="Nolan M."/>
            <person name="Ohm R.A."/>
            <person name="Patyshakuliyeva A."/>
            <person name="Rokas A."/>
            <person name="Ruiz-Duenas F.J."/>
            <person name="Sabat G."/>
            <person name="Salamov A."/>
            <person name="Samejima M."/>
            <person name="Schmutz J."/>
            <person name="Slot J.C."/>
            <person name="St John F."/>
            <person name="Stenlid J."/>
            <person name="Sun H."/>
            <person name="Sun S."/>
            <person name="Syed K."/>
            <person name="Tsang A."/>
            <person name="Wiebenga A."/>
            <person name="Young D."/>
            <person name="Pisabarro A."/>
            <person name="Eastwood D.C."/>
            <person name="Martin F."/>
            <person name="Cullen D."/>
            <person name="Grigoriev I.V."/>
            <person name="Hibbett D.S."/>
        </authorList>
    </citation>
    <scope>NUCLEOTIDE SEQUENCE [LARGE SCALE GENOMIC DNA]</scope>
    <source>
        <strain evidence="2">RWD-64-598 SS2</strain>
    </source>
</reference>
<dbReference type="GeneID" id="19198881"/>
<name>A0A5M3MAW7_CONPW</name>
<dbReference type="Pfam" id="PF07173">
    <property type="entry name" value="GRDP-like"/>
    <property type="match status" value="1"/>
</dbReference>
<dbReference type="PANTHER" id="PTHR34365">
    <property type="entry name" value="ENOLASE (DUF1399)"/>
    <property type="match status" value="1"/>
</dbReference>